<dbReference type="KEGG" id="swd:Swoo_4384"/>
<organism evidence="5 6">
    <name type="scientific">Shewanella woodyi (strain ATCC 51908 / MS32)</name>
    <dbReference type="NCBI Taxonomy" id="392500"/>
    <lineage>
        <taxon>Bacteria</taxon>
        <taxon>Pseudomonadati</taxon>
        <taxon>Pseudomonadota</taxon>
        <taxon>Gammaproteobacteria</taxon>
        <taxon>Alteromonadales</taxon>
        <taxon>Shewanellaceae</taxon>
        <taxon>Shewanella</taxon>
    </lineage>
</organism>
<dbReference type="eggNOG" id="COG2814">
    <property type="taxonomic scope" value="Bacteria"/>
</dbReference>
<keyword evidence="3 4" id="KW-0472">Membrane</keyword>
<dbReference type="EMBL" id="CP000961">
    <property type="protein sequence ID" value="ACA88636.1"/>
    <property type="molecule type" value="Genomic_DNA"/>
</dbReference>
<feature type="transmembrane region" description="Helical" evidence="4">
    <location>
        <begin position="21"/>
        <end position="42"/>
    </location>
</feature>
<keyword evidence="1 4" id="KW-0812">Transmembrane</keyword>
<proteinExistence type="predicted"/>
<name>B1KJG4_SHEWM</name>
<feature type="transmembrane region" description="Helical" evidence="4">
    <location>
        <begin position="85"/>
        <end position="109"/>
    </location>
</feature>
<feature type="transmembrane region" description="Helical" evidence="4">
    <location>
        <begin position="48"/>
        <end position="73"/>
    </location>
</feature>
<dbReference type="InterPro" id="IPR011701">
    <property type="entry name" value="MFS"/>
</dbReference>
<evidence type="ECO:0000256" key="3">
    <source>
        <dbReference type="ARBA" id="ARBA00023136"/>
    </source>
</evidence>
<dbReference type="InterPro" id="IPR047769">
    <property type="entry name" value="MFS_ArsJ"/>
</dbReference>
<evidence type="ECO:0000313" key="6">
    <source>
        <dbReference type="Proteomes" id="UP000002168"/>
    </source>
</evidence>
<feature type="transmembrane region" description="Helical" evidence="4">
    <location>
        <begin position="255"/>
        <end position="272"/>
    </location>
</feature>
<dbReference type="RefSeq" id="WP_012326962.1">
    <property type="nucleotide sequence ID" value="NC_010506.1"/>
</dbReference>
<keyword evidence="2 4" id="KW-1133">Transmembrane helix</keyword>
<dbReference type="InterPro" id="IPR036259">
    <property type="entry name" value="MFS_trans_sf"/>
</dbReference>
<accession>B1KJG4</accession>
<sequence>MLTKLKALPEQVKQYLIVTGNYWGFTLTDGALRMLVVLHFHQLGYTPLAIAMLFLFYEIFGVVTNLVGGYLGARLGLNRTMNIGLGLQVVALCMLLVPNSMLTLVWVMAAQGLSGIAKDLNKMSAKSSIKMLVNSDSAQESSQKLYGWIAKLTGSKNALKGAGFFLGGALLSLFGFKSAIAIMAAGLAIIWIMSIVSLKKDLGKAKSKPKFSEIFSKSRSINILSAARLFLFAARDVWFVVALPLYLGSQFGWDHYYVGGFLALWVIAYGFVQTQAPKLTSRADGHPPGGKEALFWVCALAAIPGLIALALMFNVSPELSLLIGLMIFGAVFALNSSLHSFLIVHYASDDGVSLDVGFYYMANAMGRLLGTVLSGYVYQVAGLEACLWISSGMLAITALISLYLPKNQSPLNEGDLHF</sequence>
<dbReference type="PANTHER" id="PTHR23547">
    <property type="entry name" value="MAJOR FACILITATOR SUPERFAMILY DOMAIN, GENERAL SUBSTRATE TRANSPORTER"/>
    <property type="match status" value="1"/>
</dbReference>
<feature type="transmembrane region" description="Helical" evidence="4">
    <location>
        <begin position="356"/>
        <end position="379"/>
    </location>
</feature>
<dbReference type="GO" id="GO:0022857">
    <property type="term" value="F:transmembrane transporter activity"/>
    <property type="evidence" value="ECO:0007669"/>
    <property type="project" value="InterPro"/>
</dbReference>
<keyword evidence="6" id="KW-1185">Reference proteome</keyword>
<dbReference type="PANTHER" id="PTHR23547:SF1">
    <property type="entry name" value="MAJOR FACILITATOR SUPERFAMILY MFS_1"/>
    <property type="match status" value="1"/>
</dbReference>
<dbReference type="NCBIfam" id="NF033734">
    <property type="entry name" value="MFS_ArsJ"/>
    <property type="match status" value="1"/>
</dbReference>
<feature type="transmembrane region" description="Helical" evidence="4">
    <location>
        <begin position="385"/>
        <end position="404"/>
    </location>
</feature>
<dbReference type="HOGENOM" id="CLU_030532_1_0_6"/>
<feature type="transmembrane region" description="Helical" evidence="4">
    <location>
        <begin position="229"/>
        <end position="249"/>
    </location>
</feature>
<dbReference type="SUPFAM" id="SSF103473">
    <property type="entry name" value="MFS general substrate transporter"/>
    <property type="match status" value="1"/>
</dbReference>
<gene>
    <name evidence="5" type="ordered locus">Swoo_4384</name>
</gene>
<dbReference type="Pfam" id="PF07690">
    <property type="entry name" value="MFS_1"/>
    <property type="match status" value="1"/>
</dbReference>
<dbReference type="Gene3D" id="1.20.1250.20">
    <property type="entry name" value="MFS general substrate transporter like domains"/>
    <property type="match status" value="2"/>
</dbReference>
<protein>
    <submittedName>
        <fullName evidence="5">Major facilitator superfamily MFS_1</fullName>
    </submittedName>
</protein>
<evidence type="ECO:0000256" key="2">
    <source>
        <dbReference type="ARBA" id="ARBA00022989"/>
    </source>
</evidence>
<evidence type="ECO:0000313" key="5">
    <source>
        <dbReference type="EMBL" id="ACA88636.1"/>
    </source>
</evidence>
<evidence type="ECO:0000256" key="1">
    <source>
        <dbReference type="ARBA" id="ARBA00022692"/>
    </source>
</evidence>
<evidence type="ECO:0000256" key="4">
    <source>
        <dbReference type="SAM" id="Phobius"/>
    </source>
</evidence>
<reference evidence="5 6" key="1">
    <citation type="submission" date="2008-02" db="EMBL/GenBank/DDBJ databases">
        <title>Complete sequence of Shewanella woodyi ATCC 51908.</title>
        <authorList>
            <consortium name="US DOE Joint Genome Institute"/>
            <person name="Copeland A."/>
            <person name="Lucas S."/>
            <person name="Lapidus A."/>
            <person name="Glavina del Rio T."/>
            <person name="Dalin E."/>
            <person name="Tice H."/>
            <person name="Bruce D."/>
            <person name="Goodwin L."/>
            <person name="Pitluck S."/>
            <person name="Sims D."/>
            <person name="Brettin T."/>
            <person name="Detter J.C."/>
            <person name="Han C."/>
            <person name="Kuske C.R."/>
            <person name="Schmutz J."/>
            <person name="Larimer F."/>
            <person name="Land M."/>
            <person name="Hauser L."/>
            <person name="Kyrpides N."/>
            <person name="Lykidis A."/>
            <person name="Zhao J.-S."/>
            <person name="Richardson P."/>
        </authorList>
    </citation>
    <scope>NUCLEOTIDE SEQUENCE [LARGE SCALE GENOMIC DNA]</scope>
    <source>
        <strain evidence="6">ATCC 51908 / MS32</strain>
    </source>
</reference>
<feature type="transmembrane region" description="Helical" evidence="4">
    <location>
        <begin position="319"/>
        <end position="344"/>
    </location>
</feature>
<dbReference type="AlphaFoldDB" id="B1KJG4"/>
<dbReference type="STRING" id="392500.Swoo_4384"/>
<dbReference type="Proteomes" id="UP000002168">
    <property type="component" value="Chromosome"/>
</dbReference>
<feature type="transmembrane region" description="Helical" evidence="4">
    <location>
        <begin position="179"/>
        <end position="198"/>
    </location>
</feature>
<feature type="transmembrane region" description="Helical" evidence="4">
    <location>
        <begin position="293"/>
        <end position="313"/>
    </location>
</feature>